<proteinExistence type="predicted"/>
<feature type="compositionally biased region" description="Low complexity" evidence="6">
    <location>
        <begin position="353"/>
        <end position="371"/>
    </location>
</feature>
<dbReference type="GO" id="GO:0016020">
    <property type="term" value="C:membrane"/>
    <property type="evidence" value="ECO:0007669"/>
    <property type="project" value="UniProtKB-SubCell"/>
</dbReference>
<feature type="region of interest" description="Disordered" evidence="6">
    <location>
        <begin position="324"/>
        <end position="375"/>
    </location>
</feature>
<keyword evidence="5 7" id="KW-0472">Membrane</keyword>
<evidence type="ECO:0000256" key="3">
    <source>
        <dbReference type="ARBA" id="ARBA00022692"/>
    </source>
</evidence>
<evidence type="ECO:0000256" key="7">
    <source>
        <dbReference type="SAM" id="Phobius"/>
    </source>
</evidence>
<keyword evidence="9" id="KW-1185">Reference proteome</keyword>
<dbReference type="PANTHER" id="PTHR43243:SF4">
    <property type="entry name" value="CATIONIC AMINO ACID TRANSPORTER 4"/>
    <property type="match status" value="1"/>
</dbReference>
<feature type="compositionally biased region" description="Polar residues" evidence="6">
    <location>
        <begin position="574"/>
        <end position="586"/>
    </location>
</feature>
<keyword evidence="3 7" id="KW-0812">Transmembrane</keyword>
<dbReference type="GO" id="GO:0015171">
    <property type="term" value="F:amino acid transmembrane transporter activity"/>
    <property type="evidence" value="ECO:0007669"/>
    <property type="project" value="TreeGrafter"/>
</dbReference>
<feature type="compositionally biased region" description="Polar residues" evidence="6">
    <location>
        <begin position="239"/>
        <end position="250"/>
    </location>
</feature>
<dbReference type="SUPFAM" id="SSF52047">
    <property type="entry name" value="RNI-like"/>
    <property type="match status" value="1"/>
</dbReference>
<feature type="region of interest" description="Disordered" evidence="6">
    <location>
        <begin position="1"/>
        <end position="38"/>
    </location>
</feature>
<dbReference type="PANTHER" id="PTHR43243">
    <property type="entry name" value="INNER MEMBRANE TRANSPORTER YGJI-RELATED"/>
    <property type="match status" value="1"/>
</dbReference>
<feature type="transmembrane region" description="Helical" evidence="7">
    <location>
        <begin position="985"/>
        <end position="1005"/>
    </location>
</feature>
<feature type="region of interest" description="Disordered" evidence="6">
    <location>
        <begin position="236"/>
        <end position="263"/>
    </location>
</feature>
<feature type="transmembrane region" description="Helical" evidence="7">
    <location>
        <begin position="1017"/>
        <end position="1037"/>
    </location>
</feature>
<feature type="compositionally biased region" description="Low complexity" evidence="6">
    <location>
        <begin position="495"/>
        <end position="505"/>
    </location>
</feature>
<feature type="transmembrane region" description="Helical" evidence="7">
    <location>
        <begin position="924"/>
        <end position="944"/>
    </location>
</feature>
<dbReference type="AlphaFoldDB" id="A0A7J6L8U6"/>
<feature type="region of interest" description="Disordered" evidence="6">
    <location>
        <begin position="563"/>
        <end position="586"/>
    </location>
</feature>
<feature type="transmembrane region" description="Helical" evidence="7">
    <location>
        <begin position="865"/>
        <end position="886"/>
    </location>
</feature>
<keyword evidence="2" id="KW-0813">Transport</keyword>
<gene>
    <name evidence="8" type="ORF">FOL47_009348</name>
</gene>
<organism evidence="8 9">
    <name type="scientific">Perkinsus chesapeaki</name>
    <name type="common">Clam parasite</name>
    <name type="synonym">Perkinsus andrewsi</name>
    <dbReference type="NCBI Taxonomy" id="330153"/>
    <lineage>
        <taxon>Eukaryota</taxon>
        <taxon>Sar</taxon>
        <taxon>Alveolata</taxon>
        <taxon>Perkinsozoa</taxon>
        <taxon>Perkinsea</taxon>
        <taxon>Perkinsida</taxon>
        <taxon>Perkinsidae</taxon>
        <taxon>Perkinsus</taxon>
    </lineage>
</organism>
<dbReference type="Gene3D" id="3.80.10.10">
    <property type="entry name" value="Ribonuclease Inhibitor"/>
    <property type="match status" value="1"/>
</dbReference>
<feature type="region of interest" description="Disordered" evidence="6">
    <location>
        <begin position="479"/>
        <end position="514"/>
    </location>
</feature>
<comment type="caution">
    <text evidence="8">The sequence shown here is derived from an EMBL/GenBank/DDBJ whole genome shotgun (WGS) entry which is preliminary data.</text>
</comment>
<evidence type="ECO:0000256" key="2">
    <source>
        <dbReference type="ARBA" id="ARBA00022448"/>
    </source>
</evidence>
<dbReference type="EMBL" id="JAAPAO010000646">
    <property type="protein sequence ID" value="KAF4655637.1"/>
    <property type="molecule type" value="Genomic_DNA"/>
</dbReference>
<reference evidence="8 9" key="1">
    <citation type="submission" date="2020-04" db="EMBL/GenBank/DDBJ databases">
        <title>Perkinsus chesapeaki whole genome sequence.</title>
        <authorList>
            <person name="Bogema D.R."/>
        </authorList>
    </citation>
    <scope>NUCLEOTIDE SEQUENCE [LARGE SCALE GENOMIC DNA]</scope>
    <source>
        <strain evidence="8">ATCC PRA-425</strain>
    </source>
</reference>
<dbReference type="OrthoDB" id="438664at2759"/>
<evidence type="ECO:0000256" key="5">
    <source>
        <dbReference type="ARBA" id="ARBA00023136"/>
    </source>
</evidence>
<comment type="subcellular location">
    <subcellularLocation>
        <location evidence="1">Membrane</location>
        <topology evidence="1">Multi-pass membrane protein</topology>
    </subcellularLocation>
</comment>
<dbReference type="InterPro" id="IPR032675">
    <property type="entry name" value="LRR_dom_sf"/>
</dbReference>
<evidence type="ECO:0000256" key="1">
    <source>
        <dbReference type="ARBA" id="ARBA00004141"/>
    </source>
</evidence>
<evidence type="ECO:0000256" key="4">
    <source>
        <dbReference type="ARBA" id="ARBA00022989"/>
    </source>
</evidence>
<evidence type="ECO:0000313" key="8">
    <source>
        <dbReference type="EMBL" id="KAF4655637.1"/>
    </source>
</evidence>
<dbReference type="InterPro" id="IPR002293">
    <property type="entry name" value="AA/rel_permease1"/>
</dbReference>
<feature type="compositionally biased region" description="Low complexity" evidence="6">
    <location>
        <begin position="1"/>
        <end position="15"/>
    </location>
</feature>
<sequence length="1076" mass="115752">MSSGEASGERGSSWSYEGRKSDGGDKGPLIRQAPTSKIYGSEEVQEQAVASLQALLYDKVMKKSSNDSKYLTVEGRVATLSVANTNGEIKPTEAGEELKRLLDDKMDTYIHVHVTLSRCDLSNQGLVDILKGLTGHPKARLSSLSVSGNTLTDEFTSWMARMASSNENEFAAVKEIDLSYNYLTAVGVGQLSRALPNLRRLDVRMNMIENTAAFQGKRAIEIMPQRVEMRGNGEMRASASENLPPTSVAQQPLGDTKAEGDGMTSVSSIMQSFQQIAASGDSSPENVSQELLKLQSSRSKLYGNTDDATRLGDNLLAAFRMADNNTNAPRTGPLSTPQGLAGVFPSPSPAEPQPARSQQQQQQQPRPRFSPTEVAALAQAQLSRSGHPRLNPTAAPQPAEAFSNFATQQPAARLPKSGSSITHVPTESSRAVSESLIAKLEANDKLSGGAMAATQQRQNNTALMRQLVANLSALQSSLNRGTAASNQKGGVGAMQQPQPQQPQQQENRGDDGGQTVADLLENLKKLMDTHKAENAGSTTQQGRGNGQRMTVAEMEENLFNTLKKKDQPQQQQPNAPTTSSSSVTNRIINVPLRVVPRSEVTKYNEKVNVPEENPGKPSELVCGLDLQSTSRGYLVLYISPFPGQQHFQLGDTILAINGVGLVPKTNSDAKYIRTAFGENLFDGVLCTVLRTAEGKEQIESFRSINVNRRLYIEGLLQATGVTWKELVNSGLANDPDVAVAEMAGRKGCRGGLLRVSAETAAPMVSLHGDRESVEQVTEQVTELITVLAKRVRDERSNKTAAEQAAAELKAAVMAVAGGGAAKQASMLDRILRTRPLPTEPDVLTRESDTVEDSTHLHRVLRLRDLVAFGVGSTIGAGMFVSIGVGAREAGSFLWLSFILAALACGISGLCYCEMSSLVPVAGSAYSYVYTILGELPAAIIGFVLCIDNSISAAAIARAFAAYMNVLAGEKLPKILYDYDFGPSDHLWSISILSCLLCILLGVLLYRGIKQTSNFNNWSTVVNMVVILVFIIGGFALFRGSIWNPTTPEGIVRGSGRVFFAYLGFDVINCLAEETTE</sequence>
<feature type="non-terminal residue" evidence="8">
    <location>
        <position position="1076"/>
    </location>
</feature>
<name>A0A7J6L8U6_PERCH</name>
<protein>
    <submittedName>
        <fullName evidence="8">Uncharacterized protein</fullName>
    </submittedName>
</protein>
<dbReference type="Gene3D" id="1.20.1740.10">
    <property type="entry name" value="Amino acid/polyamine transporter I"/>
    <property type="match status" value="1"/>
</dbReference>
<dbReference type="Proteomes" id="UP000591131">
    <property type="component" value="Unassembled WGS sequence"/>
</dbReference>
<dbReference type="Pfam" id="PF13520">
    <property type="entry name" value="AA_permease_2"/>
    <property type="match status" value="1"/>
</dbReference>
<feature type="transmembrane region" description="Helical" evidence="7">
    <location>
        <begin position="892"/>
        <end position="912"/>
    </location>
</feature>
<evidence type="ECO:0000313" key="9">
    <source>
        <dbReference type="Proteomes" id="UP000591131"/>
    </source>
</evidence>
<feature type="compositionally biased region" description="Polar residues" evidence="6">
    <location>
        <begin position="479"/>
        <end position="488"/>
    </location>
</feature>
<accession>A0A7J6L8U6</accession>
<evidence type="ECO:0000256" key="6">
    <source>
        <dbReference type="SAM" id="MobiDB-lite"/>
    </source>
</evidence>
<feature type="compositionally biased region" description="Polar residues" evidence="6">
    <location>
        <begin position="324"/>
        <end position="338"/>
    </location>
</feature>
<keyword evidence="4 7" id="KW-1133">Transmembrane helix</keyword>